<evidence type="ECO:0000313" key="8">
    <source>
        <dbReference type="EMBL" id="GCD36445.1"/>
    </source>
</evidence>
<feature type="transmembrane region" description="Helical" evidence="6">
    <location>
        <begin position="117"/>
        <end position="140"/>
    </location>
</feature>
<feature type="transmembrane region" description="Helical" evidence="6">
    <location>
        <begin position="295"/>
        <end position="316"/>
    </location>
</feature>
<feature type="domain" description="Major facilitator superfamily (MFS) profile" evidence="7">
    <location>
        <begin position="1"/>
        <end position="458"/>
    </location>
</feature>
<feature type="transmembrane region" description="Helical" evidence="6">
    <location>
        <begin position="214"/>
        <end position="234"/>
    </location>
</feature>
<keyword evidence="2 6" id="KW-0812">Transmembrane</keyword>
<evidence type="ECO:0000256" key="3">
    <source>
        <dbReference type="ARBA" id="ARBA00022989"/>
    </source>
</evidence>
<feature type="transmembrane region" description="Helical" evidence="6">
    <location>
        <begin position="392"/>
        <end position="415"/>
    </location>
</feature>
<dbReference type="Proteomes" id="UP000287830">
    <property type="component" value="Unassembled WGS sequence"/>
</dbReference>
<proteinExistence type="predicted"/>
<comment type="caution">
    <text evidence="8">The sequence shown here is derived from an EMBL/GenBank/DDBJ whole genome shotgun (WGS) entry which is preliminary data.</text>
</comment>
<dbReference type="Gene3D" id="1.20.1720.10">
    <property type="entry name" value="Multidrug resistance protein D"/>
    <property type="match status" value="1"/>
</dbReference>
<evidence type="ECO:0000256" key="2">
    <source>
        <dbReference type="ARBA" id="ARBA00022692"/>
    </source>
</evidence>
<reference evidence="8 9" key="1">
    <citation type="submission" date="2018-11" db="EMBL/GenBank/DDBJ databases">
        <title>Whole genome sequence of Streptomyces chrestomyceticus NBRC 13444(T).</title>
        <authorList>
            <person name="Komaki H."/>
            <person name="Tamura T."/>
        </authorList>
    </citation>
    <scope>NUCLEOTIDE SEQUENCE [LARGE SCALE GENOMIC DNA]</scope>
    <source>
        <strain evidence="8 9">NBRC 13444</strain>
    </source>
</reference>
<feature type="transmembrane region" description="Helical" evidence="6">
    <location>
        <begin position="323"/>
        <end position="340"/>
    </location>
</feature>
<dbReference type="PANTHER" id="PTHR42718:SF42">
    <property type="entry name" value="EXPORT PROTEIN"/>
    <property type="match status" value="1"/>
</dbReference>
<dbReference type="GO" id="GO:0046677">
    <property type="term" value="P:response to antibiotic"/>
    <property type="evidence" value="ECO:0007669"/>
    <property type="project" value="UniProtKB-KW"/>
</dbReference>
<dbReference type="Pfam" id="PF07690">
    <property type="entry name" value="MFS_1"/>
    <property type="match status" value="1"/>
</dbReference>
<dbReference type="Gene3D" id="1.20.1250.20">
    <property type="entry name" value="MFS general substrate transporter like domains"/>
    <property type="match status" value="1"/>
</dbReference>
<feature type="transmembrane region" description="Helical" evidence="6">
    <location>
        <begin position="28"/>
        <end position="46"/>
    </location>
</feature>
<comment type="subcellular location">
    <subcellularLocation>
        <location evidence="1">Cell membrane</location>
        <topology evidence="1">Multi-pass membrane protein</topology>
    </subcellularLocation>
</comment>
<evidence type="ECO:0000259" key="7">
    <source>
        <dbReference type="PROSITE" id="PS50850"/>
    </source>
</evidence>
<feature type="transmembrane region" description="Helical" evidence="6">
    <location>
        <begin position="146"/>
        <end position="167"/>
    </location>
</feature>
<protein>
    <submittedName>
        <fullName evidence="8">MFS transporter</fullName>
    </submittedName>
</protein>
<dbReference type="PANTHER" id="PTHR42718">
    <property type="entry name" value="MAJOR FACILITATOR SUPERFAMILY MULTIDRUG TRANSPORTER MFSC"/>
    <property type="match status" value="1"/>
</dbReference>
<feature type="transmembrane region" description="Helical" evidence="6">
    <location>
        <begin position="427"/>
        <end position="451"/>
    </location>
</feature>
<sequence>MIVALDGTVLTVAQPTLQRDLGATFVQVQWASTGYLIAVAGLLVFAGRLGDRYGHRRVFATGVLGFAVTSAGIGLATGIGWVIGLRVAQGVFGALLQPATLGMLRAAYPPDRLGKPIAIRTSAIGLAAAAGPVLGGALAAHLGWRAVFFLNVLPALGACAVALAVRMPGPRPANEAEPTPAAVRPDRLDLPGACLLAVALSGLVHTLVGLPESGWTPVTTLGLAAAVVAAAAFVRHESRTPAPLVPPRVLRAPGVTPALGILVSASAAMFGALFLCTYYLQDVLALDPFRSGLETLPLAVTMVLGAPASAVLLRLLGARRTTLYGAALITGGVFLMSRLGQGSGSVAVGSCFLLLGAGFGTVMVTATAVVVRQASAHTAGVAGGLQQTAMNIGPTLGVAAATMLMTAFAVPGIGARPDGGPYGDDHAFISAMAPTLTILAGVAAVGMALALRLPGRARTAAVSSNDEAPSPAPAGQPTP</sequence>
<evidence type="ECO:0000313" key="9">
    <source>
        <dbReference type="Proteomes" id="UP000287830"/>
    </source>
</evidence>
<evidence type="ECO:0000256" key="5">
    <source>
        <dbReference type="ARBA" id="ARBA00023251"/>
    </source>
</evidence>
<gene>
    <name evidence="8" type="ORF">OEIGOIKO_04208</name>
</gene>
<dbReference type="SUPFAM" id="SSF103473">
    <property type="entry name" value="MFS general substrate transporter"/>
    <property type="match status" value="1"/>
</dbReference>
<dbReference type="GO" id="GO:0022857">
    <property type="term" value="F:transmembrane transporter activity"/>
    <property type="evidence" value="ECO:0007669"/>
    <property type="project" value="InterPro"/>
</dbReference>
<organism evidence="8 9">
    <name type="scientific">Streptomyces chrestomyceticus JCM 4735</name>
    <dbReference type="NCBI Taxonomy" id="1306181"/>
    <lineage>
        <taxon>Bacteria</taxon>
        <taxon>Bacillati</taxon>
        <taxon>Actinomycetota</taxon>
        <taxon>Actinomycetes</taxon>
        <taxon>Kitasatosporales</taxon>
        <taxon>Streptomycetaceae</taxon>
        <taxon>Streptomyces</taxon>
    </lineage>
</organism>
<dbReference type="GO" id="GO:0005886">
    <property type="term" value="C:plasma membrane"/>
    <property type="evidence" value="ECO:0007669"/>
    <property type="project" value="UniProtKB-SubCell"/>
</dbReference>
<dbReference type="InterPro" id="IPR011701">
    <property type="entry name" value="MFS"/>
</dbReference>
<dbReference type="AlphaFoldDB" id="A0A7U9PZL4"/>
<keyword evidence="5" id="KW-0046">Antibiotic resistance</keyword>
<evidence type="ECO:0000256" key="6">
    <source>
        <dbReference type="SAM" id="Phobius"/>
    </source>
</evidence>
<dbReference type="PROSITE" id="PS50850">
    <property type="entry name" value="MFS"/>
    <property type="match status" value="1"/>
</dbReference>
<dbReference type="EMBL" id="BHZC01000001">
    <property type="protein sequence ID" value="GCD36445.1"/>
    <property type="molecule type" value="Genomic_DNA"/>
</dbReference>
<keyword evidence="4 6" id="KW-0472">Membrane</keyword>
<dbReference type="InterPro" id="IPR020846">
    <property type="entry name" value="MFS_dom"/>
</dbReference>
<feature type="transmembrane region" description="Helical" evidence="6">
    <location>
        <begin position="58"/>
        <end position="83"/>
    </location>
</feature>
<accession>A0A7U9PZL4</accession>
<evidence type="ECO:0000256" key="4">
    <source>
        <dbReference type="ARBA" id="ARBA00023136"/>
    </source>
</evidence>
<feature type="transmembrane region" description="Helical" evidence="6">
    <location>
        <begin position="346"/>
        <end position="371"/>
    </location>
</feature>
<name>A0A7U9PZL4_9ACTN</name>
<dbReference type="InterPro" id="IPR036259">
    <property type="entry name" value="MFS_trans_sf"/>
</dbReference>
<evidence type="ECO:0000256" key="1">
    <source>
        <dbReference type="ARBA" id="ARBA00004651"/>
    </source>
</evidence>
<feature type="transmembrane region" description="Helical" evidence="6">
    <location>
        <begin position="255"/>
        <end position="280"/>
    </location>
</feature>
<dbReference type="CDD" id="cd17321">
    <property type="entry name" value="MFS_MMR_MDR_like"/>
    <property type="match status" value="1"/>
</dbReference>
<keyword evidence="3 6" id="KW-1133">Transmembrane helix</keyword>